<evidence type="ECO:0000313" key="2">
    <source>
        <dbReference type="EMBL" id="CAL8127853.1"/>
    </source>
</evidence>
<dbReference type="Proteomes" id="UP001642540">
    <property type="component" value="Unassembled WGS sequence"/>
</dbReference>
<gene>
    <name evidence="2" type="ORF">ODALV1_LOCUS21990</name>
</gene>
<evidence type="ECO:0000313" key="3">
    <source>
        <dbReference type="Proteomes" id="UP001642540"/>
    </source>
</evidence>
<evidence type="ECO:0000256" key="1">
    <source>
        <dbReference type="SAM" id="SignalP"/>
    </source>
</evidence>
<protein>
    <submittedName>
        <fullName evidence="2">Uncharacterized protein</fullName>
    </submittedName>
</protein>
<proteinExistence type="predicted"/>
<feature type="chain" id="PRO_5045478336" evidence="1">
    <location>
        <begin position="19"/>
        <end position="112"/>
    </location>
</feature>
<keyword evidence="3" id="KW-1185">Reference proteome</keyword>
<reference evidence="2 3" key="1">
    <citation type="submission" date="2024-08" db="EMBL/GenBank/DDBJ databases">
        <authorList>
            <person name="Cucini C."/>
            <person name="Frati F."/>
        </authorList>
    </citation>
    <scope>NUCLEOTIDE SEQUENCE [LARGE SCALE GENOMIC DNA]</scope>
</reference>
<accession>A0ABP1RGS5</accession>
<name>A0ABP1RGS5_9HEXA</name>
<keyword evidence="1" id="KW-0732">Signal</keyword>
<dbReference type="EMBL" id="CAXLJM020000072">
    <property type="protein sequence ID" value="CAL8127853.1"/>
    <property type="molecule type" value="Genomic_DNA"/>
</dbReference>
<organism evidence="2 3">
    <name type="scientific">Orchesella dallaii</name>
    <dbReference type="NCBI Taxonomy" id="48710"/>
    <lineage>
        <taxon>Eukaryota</taxon>
        <taxon>Metazoa</taxon>
        <taxon>Ecdysozoa</taxon>
        <taxon>Arthropoda</taxon>
        <taxon>Hexapoda</taxon>
        <taxon>Collembola</taxon>
        <taxon>Entomobryomorpha</taxon>
        <taxon>Entomobryoidea</taxon>
        <taxon>Orchesellidae</taxon>
        <taxon>Orchesellinae</taxon>
        <taxon>Orchesella</taxon>
    </lineage>
</organism>
<comment type="caution">
    <text evidence="2">The sequence shown here is derived from an EMBL/GenBank/DDBJ whole genome shotgun (WGS) entry which is preliminary data.</text>
</comment>
<sequence length="112" mass="12263">MKSRVFILILALIVTSNAQQNIFVVCDDGYEVVNAPLCIKLLCLIGSFSCFDDSVACCCDGKCTCCKSDCSNSHDPDVALYCPIPRSENGTYSTIRNEDIVNNSTHLVEKTK</sequence>
<feature type="signal peptide" evidence="1">
    <location>
        <begin position="1"/>
        <end position="18"/>
    </location>
</feature>